<dbReference type="EMBL" id="MK500334">
    <property type="protein sequence ID" value="QBK86396.1"/>
    <property type="molecule type" value="Genomic_DNA"/>
</dbReference>
<organism evidence="1">
    <name type="scientific">Marseillevirus LCMAC102</name>
    <dbReference type="NCBI Taxonomy" id="2506603"/>
    <lineage>
        <taxon>Viruses</taxon>
        <taxon>Varidnaviria</taxon>
        <taxon>Bamfordvirae</taxon>
        <taxon>Nucleocytoviricota</taxon>
        <taxon>Megaviricetes</taxon>
        <taxon>Pimascovirales</taxon>
        <taxon>Pimascovirales incertae sedis</taxon>
        <taxon>Marseilleviridae</taxon>
    </lineage>
</organism>
<sequence>MKTYLCELAVSERARISRYLGGEWDRLSAAMNIEPNSIKSSTPFGCSANDYASELITRLSSRKESIESIVSACNNIGLNAVGSLIQELAGGKSSQISGPMLPIHPPNHPPNHLYKFLYETDSTEYGHSINLHCMDLKERFDSPDKRSELIGQAIRMQWMSYNDPSTRAVTGNDFLQNLPMNVPQFIQLLQDIKIFDISASLAKLIQDKETKENTLNAAIGSSNQLFHSFVQEALKNDKEAVQITLDYLNKQGYRTFDSLEELNTEDGSSLAVTGLPLRYAKLFIGAVKRNWPSP</sequence>
<evidence type="ECO:0000313" key="1">
    <source>
        <dbReference type="EMBL" id="QBK86396.1"/>
    </source>
</evidence>
<proteinExistence type="predicted"/>
<gene>
    <name evidence="1" type="ORF">LCMAC102_01910</name>
</gene>
<reference evidence="1" key="1">
    <citation type="journal article" date="2019" name="MBio">
        <title>Virus Genomes from Deep Sea Sediments Expand the Ocean Megavirome and Support Independent Origins of Viral Gigantism.</title>
        <authorList>
            <person name="Backstrom D."/>
            <person name="Yutin N."/>
            <person name="Jorgensen S.L."/>
            <person name="Dharamshi J."/>
            <person name="Homa F."/>
            <person name="Zaremba-Niedwiedzka K."/>
            <person name="Spang A."/>
            <person name="Wolf Y.I."/>
            <person name="Koonin E.V."/>
            <person name="Ettema T.J."/>
        </authorList>
    </citation>
    <scope>NUCLEOTIDE SEQUENCE</scope>
</reference>
<accession>A0A481YV67</accession>
<name>A0A481YV67_9VIRU</name>
<protein>
    <submittedName>
        <fullName evidence="1">Uncharacterized protein</fullName>
    </submittedName>
</protein>